<evidence type="ECO:0000313" key="2">
    <source>
        <dbReference type="Proteomes" id="UP000224832"/>
    </source>
</evidence>
<accession>A0A0U2SAI9</accession>
<name>A0A0U2SAI9_9CAUD</name>
<dbReference type="EMBL" id="KU245542">
    <property type="protein sequence ID" value="ALT58028.1"/>
    <property type="molecule type" value="Genomic_DNA"/>
</dbReference>
<protein>
    <submittedName>
        <fullName evidence="1">Uncharacterized protein</fullName>
    </submittedName>
</protein>
<gene>
    <name evidence="1" type="ORF">SM1_035</name>
</gene>
<evidence type="ECO:0000313" key="1">
    <source>
        <dbReference type="EMBL" id="ALT58028.1"/>
    </source>
</evidence>
<proteinExistence type="predicted"/>
<sequence>MKKVNIPSQLRKAGVPRSCWAINCDDTGRGYINTWAEDVYKRFDSRESRLGVYVRPASRESSMLAIEAVELHARQAVVHGVPGKYLTFSRLVQLLRLSETREASDEDIHSLVGRGFFAIPVLPTVVSWPGGQQHAYNEAMGFLHSHICEGGILLTSAAHKLLTEYKGGVGFPLELEKLIFDTSVIVEV</sequence>
<dbReference type="Proteomes" id="UP000224832">
    <property type="component" value="Segment"/>
</dbReference>
<organism evidence="1 2">
    <name type="scientific">Pseudomonas phage SM1</name>
    <dbReference type="NCBI Taxonomy" id="1772332"/>
    <lineage>
        <taxon>Viruses</taxon>
        <taxon>Duplodnaviria</taxon>
        <taxon>Heunggongvirae</taxon>
        <taxon>Uroviricota</taxon>
        <taxon>Caudoviricetes</taxon>
        <taxon>Samunavirus</taxon>
        <taxon>Samunavirus SM1</taxon>
    </lineage>
</organism>
<keyword evidence="2" id="KW-1185">Reference proteome</keyword>
<reference evidence="1 2" key="1">
    <citation type="submission" date="2015-12" db="EMBL/GenBank/DDBJ databases">
        <title>In silico genomic study of Pseudomonas phage SM1.</title>
        <authorList>
            <person name="Zawawi N.A.M."/>
            <person name="Mat-Arip Y."/>
            <person name="Wan-Jauhari W.K."/>
            <person name="Fauzi A.A."/>
            <person name="Yee F.J."/>
        </authorList>
    </citation>
    <scope>NUCLEOTIDE SEQUENCE [LARGE SCALE GENOMIC DNA]</scope>
</reference>